<dbReference type="Gene3D" id="3.30.465.10">
    <property type="match status" value="1"/>
</dbReference>
<evidence type="ECO:0000313" key="5">
    <source>
        <dbReference type="EMBL" id="MBC2604702.1"/>
    </source>
</evidence>
<dbReference type="GO" id="GO:0071949">
    <property type="term" value="F:FAD binding"/>
    <property type="evidence" value="ECO:0007669"/>
    <property type="project" value="InterPro"/>
</dbReference>
<dbReference type="InterPro" id="IPR036318">
    <property type="entry name" value="FAD-bd_PCMH-like_sf"/>
</dbReference>
<keyword evidence="2" id="KW-0274">FAD</keyword>
<dbReference type="Proteomes" id="UP000526501">
    <property type="component" value="Unassembled WGS sequence"/>
</dbReference>
<dbReference type="RefSeq" id="WP_185658592.1">
    <property type="nucleotide sequence ID" value="NZ_CAWPOO010000001.1"/>
</dbReference>
<sequence length="281" mass="30391">MKPPPFEYIRPDCLEEALQLLSAHSGEARVLAGGQSLIPQLNLRTIRVKKLIDANGIEELFGVSVSDGYLHIGAMTRQVDLEEDSAIKGYFPEFLELLPSLGFSSTRNRGTVGGSIAFADPAAELPALALALEGEVKLQSQRTGTRILSVEDFLVGPFKTVAQPDEMLTGIRLPLRSALPRSFVREVNLRSLGRAAAGIIALAPDGETPTATLFAWADRPRKIAIRPPQDHLESTAEQWLESCGLSADSPSWQDDAHGSKAYRIHVFASLLQEAATALALV</sequence>
<evidence type="ECO:0000256" key="2">
    <source>
        <dbReference type="ARBA" id="ARBA00022827"/>
    </source>
</evidence>
<organism evidence="5 6">
    <name type="scientific">Pelagicoccus albus</name>
    <dbReference type="NCBI Taxonomy" id="415222"/>
    <lineage>
        <taxon>Bacteria</taxon>
        <taxon>Pseudomonadati</taxon>
        <taxon>Verrucomicrobiota</taxon>
        <taxon>Opitutia</taxon>
        <taxon>Puniceicoccales</taxon>
        <taxon>Pelagicoccaceae</taxon>
        <taxon>Pelagicoccus</taxon>
    </lineage>
</organism>
<keyword evidence="1" id="KW-0285">Flavoprotein</keyword>
<evidence type="ECO:0000256" key="1">
    <source>
        <dbReference type="ARBA" id="ARBA00022630"/>
    </source>
</evidence>
<dbReference type="Pfam" id="PF00941">
    <property type="entry name" value="FAD_binding_5"/>
    <property type="match status" value="1"/>
</dbReference>
<comment type="caution">
    <text evidence="5">The sequence shown here is derived from an EMBL/GenBank/DDBJ whole genome shotgun (WGS) entry which is preliminary data.</text>
</comment>
<accession>A0A7X1E8E5</accession>
<name>A0A7X1E8E5_9BACT</name>
<dbReference type="PANTHER" id="PTHR42659:SF2">
    <property type="entry name" value="XANTHINE DEHYDROGENASE SUBUNIT C-RELATED"/>
    <property type="match status" value="1"/>
</dbReference>
<dbReference type="AlphaFoldDB" id="A0A7X1E8E5"/>
<feature type="domain" description="FAD-binding PCMH-type" evidence="4">
    <location>
        <begin position="1"/>
        <end position="178"/>
    </location>
</feature>
<evidence type="ECO:0000256" key="3">
    <source>
        <dbReference type="ARBA" id="ARBA00023002"/>
    </source>
</evidence>
<dbReference type="InterPro" id="IPR016169">
    <property type="entry name" value="FAD-bd_PCMH_sub2"/>
</dbReference>
<evidence type="ECO:0000313" key="6">
    <source>
        <dbReference type="Proteomes" id="UP000526501"/>
    </source>
</evidence>
<dbReference type="InterPro" id="IPR002346">
    <property type="entry name" value="Mopterin_DH_FAD-bd"/>
</dbReference>
<dbReference type="InterPro" id="IPR016166">
    <property type="entry name" value="FAD-bd_PCMH"/>
</dbReference>
<dbReference type="PANTHER" id="PTHR42659">
    <property type="entry name" value="XANTHINE DEHYDROGENASE SUBUNIT C-RELATED"/>
    <property type="match status" value="1"/>
</dbReference>
<dbReference type="PROSITE" id="PS51387">
    <property type="entry name" value="FAD_PCMH"/>
    <property type="match status" value="1"/>
</dbReference>
<proteinExistence type="predicted"/>
<keyword evidence="6" id="KW-1185">Reference proteome</keyword>
<dbReference type="InterPro" id="IPR051312">
    <property type="entry name" value="Diverse_Substr_Oxidored"/>
</dbReference>
<dbReference type="SUPFAM" id="SSF56176">
    <property type="entry name" value="FAD-binding/transporter-associated domain-like"/>
    <property type="match status" value="1"/>
</dbReference>
<dbReference type="Gene3D" id="3.30.43.10">
    <property type="entry name" value="Uridine Diphospho-n-acetylenolpyruvylglucosamine Reductase, domain 2"/>
    <property type="match status" value="1"/>
</dbReference>
<protein>
    <submittedName>
        <fullName evidence="5">FAD binding domain-containing protein</fullName>
    </submittedName>
</protein>
<dbReference type="GO" id="GO:0016491">
    <property type="term" value="F:oxidoreductase activity"/>
    <property type="evidence" value="ECO:0007669"/>
    <property type="project" value="UniProtKB-KW"/>
</dbReference>
<dbReference type="InterPro" id="IPR016167">
    <property type="entry name" value="FAD-bd_PCMH_sub1"/>
</dbReference>
<keyword evidence="3" id="KW-0560">Oxidoreductase</keyword>
<reference evidence="5 6" key="1">
    <citation type="submission" date="2020-07" db="EMBL/GenBank/DDBJ databases">
        <authorList>
            <person name="Feng X."/>
        </authorList>
    </citation>
    <scope>NUCLEOTIDE SEQUENCE [LARGE SCALE GENOMIC DNA]</scope>
    <source>
        <strain evidence="5 6">JCM23202</strain>
    </source>
</reference>
<evidence type="ECO:0000259" key="4">
    <source>
        <dbReference type="PROSITE" id="PS51387"/>
    </source>
</evidence>
<gene>
    <name evidence="5" type="ORF">H5P27_01395</name>
</gene>
<dbReference type="EMBL" id="JACHVC010000001">
    <property type="protein sequence ID" value="MBC2604702.1"/>
    <property type="molecule type" value="Genomic_DNA"/>
</dbReference>